<dbReference type="SUPFAM" id="SSF56645">
    <property type="entry name" value="Acyl-CoA dehydrogenase NM domain-like"/>
    <property type="match status" value="1"/>
</dbReference>
<dbReference type="InterPro" id="IPR024674">
    <property type="entry name" value="HpaB/PvcC/4-BUDH_N"/>
</dbReference>
<dbReference type="InterPro" id="IPR046373">
    <property type="entry name" value="Acyl-CoA_Oxase/DH_mid-dom_sf"/>
</dbReference>
<name>A0A918DQR6_9ACTN</name>
<dbReference type="InterPro" id="IPR004925">
    <property type="entry name" value="HpaB/PvcC/4-BUDH"/>
</dbReference>
<dbReference type="EMBL" id="BMNH01000027">
    <property type="protein sequence ID" value="GGO79056.1"/>
    <property type="molecule type" value="Genomic_DNA"/>
</dbReference>
<feature type="domain" description="HpaB/PvcC/4-BUDH C-terminal" evidence="4">
    <location>
        <begin position="277"/>
        <end position="455"/>
    </location>
</feature>
<evidence type="ECO:0000313" key="6">
    <source>
        <dbReference type="EMBL" id="GGO79056.1"/>
    </source>
</evidence>
<feature type="domain" description="HpaB/PvcC/4-BUDH N-terminal" evidence="5">
    <location>
        <begin position="4"/>
        <end position="266"/>
    </location>
</feature>
<dbReference type="PANTHER" id="PTHR36117">
    <property type="entry name" value="4-HYDROXYPHENYLACETATE 3-MONOOXYGENASE-RELATED"/>
    <property type="match status" value="1"/>
</dbReference>
<comment type="caution">
    <text evidence="6">The sequence shown here is derived from an EMBL/GenBank/DDBJ whole genome shotgun (WGS) entry which is preliminary data.</text>
</comment>
<protein>
    <submittedName>
        <fullName evidence="6">4-hydroxyphenylacetate 3-monooxygenase oxygenase component</fullName>
    </submittedName>
</protein>
<dbReference type="InterPro" id="IPR036250">
    <property type="entry name" value="AcylCo_DH-like_C"/>
</dbReference>
<dbReference type="InterPro" id="IPR009100">
    <property type="entry name" value="AcylCoA_DH/oxidase_NM_dom_sf"/>
</dbReference>
<proteinExistence type="predicted"/>
<dbReference type="Pfam" id="PF11794">
    <property type="entry name" value="HpaB_N"/>
    <property type="match status" value="1"/>
</dbReference>
<gene>
    <name evidence="6" type="ORF">GCM10012289_62480</name>
</gene>
<evidence type="ECO:0000256" key="2">
    <source>
        <dbReference type="ARBA" id="ARBA00022827"/>
    </source>
</evidence>
<dbReference type="RefSeq" id="WP_189127791.1">
    <property type="nucleotide sequence ID" value="NZ_BMNH01000027.1"/>
</dbReference>
<keyword evidence="3" id="KW-0560">Oxidoreductase</keyword>
<evidence type="ECO:0000259" key="4">
    <source>
        <dbReference type="Pfam" id="PF03241"/>
    </source>
</evidence>
<evidence type="ECO:0000256" key="1">
    <source>
        <dbReference type="ARBA" id="ARBA00022630"/>
    </source>
</evidence>
<dbReference type="AlphaFoldDB" id="A0A918DQR6"/>
<dbReference type="InterPro" id="IPR024719">
    <property type="entry name" value="HpaB/PvcC/4-BUDH_C"/>
</dbReference>
<evidence type="ECO:0000256" key="3">
    <source>
        <dbReference type="ARBA" id="ARBA00023002"/>
    </source>
</evidence>
<dbReference type="GO" id="GO:0016627">
    <property type="term" value="F:oxidoreductase activity, acting on the CH-CH group of donors"/>
    <property type="evidence" value="ECO:0007669"/>
    <property type="project" value="InterPro"/>
</dbReference>
<dbReference type="PANTHER" id="PTHR36117:SF3">
    <property type="entry name" value="4-HYDROXYPHENYLACETATE 3-MONOOXYGENASE-RELATED"/>
    <property type="match status" value="1"/>
</dbReference>
<dbReference type="Gene3D" id="1.20.140.10">
    <property type="entry name" value="Butyryl-CoA Dehydrogenase, subunit A, domain 3"/>
    <property type="match status" value="1"/>
</dbReference>
<dbReference type="Gene3D" id="1.10.3140.10">
    <property type="entry name" value="4-hydroxybutyryl-coa dehydratase, domain 1"/>
    <property type="match status" value="1"/>
</dbReference>
<keyword evidence="1" id="KW-0285">Flavoprotein</keyword>
<dbReference type="Pfam" id="PF03241">
    <property type="entry name" value="HpaB"/>
    <property type="match status" value="1"/>
</dbReference>
<evidence type="ECO:0000313" key="7">
    <source>
        <dbReference type="Proteomes" id="UP000646523"/>
    </source>
</evidence>
<dbReference type="SUPFAM" id="SSF47203">
    <property type="entry name" value="Acyl-CoA dehydrogenase C-terminal domain-like"/>
    <property type="match status" value="1"/>
</dbReference>
<reference evidence="6" key="2">
    <citation type="submission" date="2020-09" db="EMBL/GenBank/DDBJ databases">
        <authorList>
            <person name="Sun Q."/>
            <person name="Zhou Y."/>
        </authorList>
    </citation>
    <scope>NUCLEOTIDE SEQUENCE</scope>
    <source>
        <strain evidence="6">CGMCC 4.7368</strain>
    </source>
</reference>
<accession>A0A918DQR6</accession>
<organism evidence="6 7">
    <name type="scientific">Nonomuraea cavernae</name>
    <dbReference type="NCBI Taxonomy" id="2045107"/>
    <lineage>
        <taxon>Bacteria</taxon>
        <taxon>Bacillati</taxon>
        <taxon>Actinomycetota</taxon>
        <taxon>Actinomycetes</taxon>
        <taxon>Streptosporangiales</taxon>
        <taxon>Streptosporangiaceae</taxon>
        <taxon>Nonomuraea</taxon>
    </lineage>
</organism>
<keyword evidence="2" id="KW-0274">FAD</keyword>
<keyword evidence="7" id="KW-1185">Reference proteome</keyword>
<reference evidence="6" key="1">
    <citation type="journal article" date="2014" name="Int. J. Syst. Evol. Microbiol.">
        <title>Complete genome sequence of Corynebacterium casei LMG S-19264T (=DSM 44701T), isolated from a smear-ripened cheese.</title>
        <authorList>
            <consortium name="US DOE Joint Genome Institute (JGI-PGF)"/>
            <person name="Walter F."/>
            <person name="Albersmeier A."/>
            <person name="Kalinowski J."/>
            <person name="Ruckert C."/>
        </authorList>
    </citation>
    <scope>NUCLEOTIDE SEQUENCE</scope>
    <source>
        <strain evidence="6">CGMCC 4.7368</strain>
    </source>
</reference>
<dbReference type="Proteomes" id="UP000646523">
    <property type="component" value="Unassembled WGS sequence"/>
</dbReference>
<evidence type="ECO:0000259" key="5">
    <source>
        <dbReference type="Pfam" id="PF11794"/>
    </source>
</evidence>
<dbReference type="Gene3D" id="2.40.110.10">
    <property type="entry name" value="Butyryl-CoA Dehydrogenase, subunit A, domain 2"/>
    <property type="match status" value="1"/>
</dbReference>
<sequence length="477" mass="52371">MLKTGDEYRASLRDGRVVLASDGSRVSDVTTHPQFRDAVDTVAALYDMQHRPETAEIATYQDEETGKPASRAWQVPRTKDDLVARRELARLSTYHTFGVFGRPPDYGSFNALGLLSVADRIAPSSEEWARNIDTFIDWGRANNAMSADIVADVQSDRSVPTAQKPGRLRCVEERKDGLVLYGAKPCASGAVHSHVGTVVTLLTPGADPDANLFCYVPLNAPGLTMVAREPVIMPGTTDEHPLDVRGEEPDSLLVFDRVFVPREHVFSFRNEQMLGLYHELGALALWHILARLSYKSEILAGAAQAIVEVLGTENIPQVRDAVSEISAYATGLRAHVLAAEDTAAYANGVLVPAERYVTAGRLHSVESYPRMLQLLREISGQGLISRFSERQFADGSVGEMLAEFLPGTGVSAEAKNRVFNFVWDLTCGANAMRVALFENVNATPPAAMRARIYASPYRRPWRDFVFDHLGVDISAAR</sequence>